<evidence type="ECO:0000256" key="3">
    <source>
        <dbReference type="ARBA" id="ARBA00022448"/>
    </source>
</evidence>
<sequence>MKKYIGVFTVVALIVGFGIYAFFFIKHRIEYAITNAVFVKADELSYLSFRVSGKVIEVYKDLGDYVKRGEALAKLDPTYYELEKRTLEKKMSALLEKKKALEIKIQKLEKGLHISLSAKKLKVESLKKKREALREKLLQVEEKIKLVKLDWERYKSLFQKGLIPRRKFEEVDTNLKVLLHEREYLEKSIQEINTEIKRAKKGIENARNEFKTIEELKKELSSLEEEIKSLKERIKTAEQKIKDTVLIAPFDGVVAKRFISRGDVVRAGQPAFALVNPESFYVEVLLEETKLKGVKVGNKAYVRLDAYPDILFEGVVEEISPASAATFALVPRDVSAGEFTKVVQRIPVKIKITKGDLSLLRVGMGGEVEIRRTR</sequence>
<evidence type="ECO:0000259" key="11">
    <source>
        <dbReference type="Pfam" id="PF25963"/>
    </source>
</evidence>
<keyword evidence="14" id="KW-1185">Reference proteome</keyword>
<evidence type="ECO:0000256" key="9">
    <source>
        <dbReference type="SAM" id="Coils"/>
    </source>
</evidence>
<dbReference type="PANTHER" id="PTHR30386">
    <property type="entry name" value="MEMBRANE FUSION SUBUNIT OF EMRAB-TOLC MULTIDRUG EFFLUX PUMP"/>
    <property type="match status" value="1"/>
</dbReference>
<dbReference type="PIR" id="D70391">
    <property type="entry name" value="D70391"/>
</dbReference>
<dbReference type="SUPFAM" id="SSF111369">
    <property type="entry name" value="HlyD-like secretion proteins"/>
    <property type="match status" value="1"/>
</dbReference>
<dbReference type="FunCoup" id="O67159">
    <property type="interactions" value="125"/>
</dbReference>
<name>O67159_AQUAE</name>
<protein>
    <submittedName>
        <fullName evidence="13">Uncharacterized protein</fullName>
    </submittedName>
</protein>
<feature type="coiled-coil region" evidence="9">
    <location>
        <begin position="175"/>
        <end position="247"/>
    </location>
</feature>
<evidence type="ECO:0000256" key="8">
    <source>
        <dbReference type="ARBA" id="ARBA00023136"/>
    </source>
</evidence>
<dbReference type="Pfam" id="PF25963">
    <property type="entry name" value="Beta-barrel_AAEA"/>
    <property type="match status" value="1"/>
</dbReference>
<dbReference type="Gene3D" id="1.10.287.40">
    <property type="entry name" value="Serine-tRNA synthetase, tRNA binding domain"/>
    <property type="match status" value="1"/>
</dbReference>
<dbReference type="eggNOG" id="COG1566">
    <property type="taxonomic scope" value="Bacteria"/>
</dbReference>
<dbReference type="InParanoid" id="O67159"/>
<dbReference type="AlphaFoldDB" id="O67159"/>
<dbReference type="PDBsum" id="4TKO"/>
<dbReference type="RefSeq" id="WP_010880660.1">
    <property type="nucleotide sequence ID" value="NC_000918.1"/>
</dbReference>
<dbReference type="InterPro" id="IPR050739">
    <property type="entry name" value="MFP"/>
</dbReference>
<dbReference type="SMR" id="O67159"/>
<dbReference type="HOGENOM" id="CLU_018816_15_1_0"/>
<evidence type="ECO:0000256" key="6">
    <source>
        <dbReference type="ARBA" id="ARBA00022692"/>
    </source>
</evidence>
<reference evidence="15" key="2">
    <citation type="journal article" date="2014" name="FEBS Lett.">
        <title>Structure of the periplasmic adaptor protein from a major facilitator superfamily (MFS) multidrug efflux pump.</title>
        <authorList>
            <person name="Hinchliffe P."/>
            <person name="Greene N.P."/>
            <person name="Paterson N.G."/>
            <person name="Crow A."/>
            <person name="Hughes C."/>
            <person name="Koronakis V."/>
        </authorList>
    </citation>
    <scope>X-RAY CRYSTALLOGRAPHY (2.85 ANGSTROMS) OF 25-374</scope>
</reference>
<comment type="similarity">
    <text evidence="2">Belongs to the membrane fusion protein (MFP) (TC 8.A.1) family.</text>
</comment>
<proteinExistence type="evidence at protein level"/>
<keyword evidence="3" id="KW-0813">Transport</keyword>
<dbReference type="Proteomes" id="UP000000798">
    <property type="component" value="Chromosome"/>
</dbReference>
<dbReference type="GO" id="GO:1990961">
    <property type="term" value="P:xenobiotic detoxification by transmembrane export across the plasma membrane"/>
    <property type="evidence" value="ECO:0007669"/>
    <property type="project" value="InterPro"/>
</dbReference>
<evidence type="ECO:0000256" key="2">
    <source>
        <dbReference type="ARBA" id="ARBA00009477"/>
    </source>
</evidence>
<comment type="subcellular location">
    <subcellularLocation>
        <location evidence="1">Cell inner membrane</location>
        <topology evidence="1">Single-pass membrane protein</topology>
    </subcellularLocation>
</comment>
<feature type="coiled-coil region" evidence="9">
    <location>
        <begin position="84"/>
        <end position="150"/>
    </location>
</feature>
<dbReference type="KEGG" id="aae:aq_1060"/>
<dbReference type="InterPro" id="IPR042103">
    <property type="entry name" value="SerRS_1_N_sf"/>
</dbReference>
<reference evidence="13 14" key="1">
    <citation type="journal article" date="1998" name="Nature">
        <title>The complete genome of the hyperthermophilic bacterium Aquifex aeolicus.</title>
        <authorList>
            <person name="Deckert G."/>
            <person name="Warren P.V."/>
            <person name="Gaasterland T."/>
            <person name="Young W.G."/>
            <person name="Lenox A.L."/>
            <person name="Graham D.E."/>
            <person name="Overbeek R."/>
            <person name="Snead M.A."/>
            <person name="Keller M."/>
            <person name="Aujay M."/>
            <person name="Huber R."/>
            <person name="Feldman R.A."/>
            <person name="Short J.M."/>
            <person name="Olson G.J."/>
            <person name="Swanson R.V."/>
        </authorList>
    </citation>
    <scope>NUCLEOTIDE SEQUENCE [LARGE SCALE GENOMIC DNA]</scope>
    <source>
        <strain evidence="13 14">VF5</strain>
    </source>
</reference>
<feature type="transmembrane region" description="Helical" evidence="10">
    <location>
        <begin position="6"/>
        <end position="25"/>
    </location>
</feature>
<dbReference type="EnsemblBacteria" id="AAC07129">
    <property type="protein sequence ID" value="AAC07129"/>
    <property type="gene ID" value="aq_1060"/>
</dbReference>
<dbReference type="EvolutionaryTrace" id="O67159"/>
<evidence type="ECO:0000313" key="14">
    <source>
        <dbReference type="Proteomes" id="UP000000798"/>
    </source>
</evidence>
<dbReference type="NCBIfam" id="TIGR00998">
    <property type="entry name" value="8a0101"/>
    <property type="match status" value="1"/>
</dbReference>
<dbReference type="Pfam" id="PF25973">
    <property type="entry name" value="BSH_CzcB"/>
    <property type="match status" value="1"/>
</dbReference>
<accession>O67159</accession>
<evidence type="ECO:0000256" key="4">
    <source>
        <dbReference type="ARBA" id="ARBA00022475"/>
    </source>
</evidence>
<dbReference type="InterPro" id="IPR005694">
    <property type="entry name" value="MFP_proteobact"/>
</dbReference>
<dbReference type="InterPro" id="IPR058634">
    <property type="entry name" value="AaeA-lik-b-barrel"/>
</dbReference>
<keyword evidence="4" id="KW-1003">Cell membrane</keyword>
<dbReference type="PRINTS" id="PR01490">
    <property type="entry name" value="RTXTOXIND"/>
</dbReference>
<gene>
    <name evidence="13" type="ordered locus">aq_1060</name>
</gene>
<keyword evidence="5" id="KW-0997">Cell inner membrane</keyword>
<feature type="domain" description="CzcB-like barrel-sandwich hybrid" evidence="12">
    <location>
        <begin position="48"/>
        <end position="274"/>
    </location>
</feature>
<organism evidence="13 14">
    <name type="scientific">Aquifex aeolicus (strain VF5)</name>
    <dbReference type="NCBI Taxonomy" id="224324"/>
    <lineage>
        <taxon>Bacteria</taxon>
        <taxon>Pseudomonadati</taxon>
        <taxon>Aquificota</taxon>
        <taxon>Aquificia</taxon>
        <taxon>Aquificales</taxon>
        <taxon>Aquificaceae</taxon>
        <taxon>Aquifex</taxon>
    </lineage>
</organism>
<dbReference type="Gene3D" id="2.40.30.170">
    <property type="match status" value="1"/>
</dbReference>
<evidence type="ECO:0000313" key="13">
    <source>
        <dbReference type="EMBL" id="AAC07129.1"/>
    </source>
</evidence>
<dbReference type="OrthoDB" id="9811754at2"/>
<dbReference type="PDB" id="4TKO">
    <property type="method" value="X-ray"/>
    <property type="resolution" value="2.85 A"/>
    <property type="chains" value="B=26-374"/>
</dbReference>
<evidence type="ECO:0000256" key="5">
    <source>
        <dbReference type="ARBA" id="ARBA00022519"/>
    </source>
</evidence>
<keyword evidence="9" id="KW-0175">Coiled coil</keyword>
<dbReference type="PANTHER" id="PTHR30386:SF26">
    <property type="entry name" value="TRANSPORT PROTEIN COMB"/>
    <property type="match status" value="1"/>
</dbReference>
<keyword evidence="6 10" id="KW-0812">Transmembrane</keyword>
<dbReference type="EMBL" id="AE000657">
    <property type="protein sequence ID" value="AAC07129.1"/>
    <property type="molecule type" value="Genomic_DNA"/>
</dbReference>
<evidence type="ECO:0000256" key="10">
    <source>
        <dbReference type="SAM" id="Phobius"/>
    </source>
</evidence>
<dbReference type="InterPro" id="IPR058647">
    <property type="entry name" value="BSH_CzcB-like"/>
</dbReference>
<dbReference type="GO" id="GO:0005886">
    <property type="term" value="C:plasma membrane"/>
    <property type="evidence" value="ECO:0007669"/>
    <property type="project" value="UniProtKB-SubCell"/>
</dbReference>
<keyword evidence="8 10" id="KW-0472">Membrane</keyword>
<evidence type="ECO:0000256" key="1">
    <source>
        <dbReference type="ARBA" id="ARBA00004377"/>
    </source>
</evidence>
<evidence type="ECO:0000259" key="12">
    <source>
        <dbReference type="Pfam" id="PF25973"/>
    </source>
</evidence>
<dbReference type="STRING" id="224324.aq_1060"/>
<evidence type="ECO:0007829" key="15">
    <source>
        <dbReference type="PDB" id="4TKO"/>
    </source>
</evidence>
<keyword evidence="15" id="KW-0002">3D-structure</keyword>
<dbReference type="Gene3D" id="2.40.50.100">
    <property type="match status" value="1"/>
</dbReference>
<keyword evidence="7 10" id="KW-1133">Transmembrane helix</keyword>
<dbReference type="GO" id="GO:0042910">
    <property type="term" value="F:xenobiotic transmembrane transporter activity"/>
    <property type="evidence" value="ECO:0007669"/>
    <property type="project" value="InterPro"/>
</dbReference>
<evidence type="ECO:0000256" key="7">
    <source>
        <dbReference type="ARBA" id="ARBA00022989"/>
    </source>
</evidence>
<feature type="domain" description="p-hydroxybenzoic acid efflux pump subunit AaeA-like beta-barrel" evidence="11">
    <location>
        <begin position="279"/>
        <end position="356"/>
    </location>
</feature>